<comment type="caution">
    <text evidence="12">Was originally thought to be a dihydrodipicolinate synthase (DHDPS), catalyzing the condensation of (S)-aspartate-beta-semialdehyde [(S)-ASA] and pyruvate to dihydrodipicolinate (DHDP). However, it was shown in E.coli that the product of the enzymatic reaction is not dihydrodipicolinate but in fact (4S)-4-hydroxy-2,3,4,5-tetrahydro-(2S)-dipicolinic acid (HTPA), and that the consecutive dehydration reaction leading to DHDP is not spontaneous but catalyzed by DapB.</text>
</comment>
<keyword evidence="5 12" id="KW-0963">Cytoplasm</keyword>
<protein>
    <recommendedName>
        <fullName evidence="4 12">4-hydroxy-tetrahydrodipicolinate synthase</fullName>
        <shortName evidence="12">HTPA synthase</shortName>
        <ecNumber evidence="4 12">4.3.3.7</ecNumber>
    </recommendedName>
</protein>
<dbReference type="UniPathway" id="UPA00034">
    <property type="reaction ID" value="UER00017"/>
</dbReference>
<dbReference type="Proteomes" id="UP000053467">
    <property type="component" value="Unassembled WGS sequence"/>
</dbReference>
<evidence type="ECO:0000256" key="3">
    <source>
        <dbReference type="ARBA" id="ARBA00007592"/>
    </source>
</evidence>
<dbReference type="EMBL" id="LGGX01000021">
    <property type="protein sequence ID" value="KUK86364.1"/>
    <property type="molecule type" value="Genomic_DNA"/>
</dbReference>
<comment type="caution">
    <text evidence="16">The sequence shown here is derived from an EMBL/GenBank/DDBJ whole genome shotgun (WGS) entry which is preliminary data.</text>
</comment>
<dbReference type="InterPro" id="IPR005263">
    <property type="entry name" value="DapA"/>
</dbReference>
<dbReference type="GO" id="GO:0008840">
    <property type="term" value="F:4-hydroxy-tetrahydrodipicolinate synthase activity"/>
    <property type="evidence" value="ECO:0007669"/>
    <property type="project" value="UniProtKB-UniRule"/>
</dbReference>
<evidence type="ECO:0000256" key="4">
    <source>
        <dbReference type="ARBA" id="ARBA00012086"/>
    </source>
</evidence>
<comment type="caution">
    <text evidence="12">Lacks conserved residue(s) required for the propagation of feature annotation.</text>
</comment>
<organism evidence="16 17">
    <name type="scientific">candidate division TA06 bacterium 34_109</name>
    <dbReference type="NCBI Taxonomy" id="1635277"/>
    <lineage>
        <taxon>Bacteria</taxon>
        <taxon>Bacteria division TA06</taxon>
    </lineage>
</organism>
<evidence type="ECO:0000256" key="2">
    <source>
        <dbReference type="ARBA" id="ARBA00005120"/>
    </source>
</evidence>
<comment type="subunit">
    <text evidence="12">Homotetramer; dimer of dimers.</text>
</comment>
<comment type="pathway">
    <text evidence="2 12">Amino-acid biosynthesis; L-lysine biosynthesis via DAP pathway; (S)-tetrahydrodipicolinate from L-aspartate: step 3/4.</text>
</comment>
<keyword evidence="6 12" id="KW-0028">Amino-acid biosynthesis</keyword>
<dbReference type="PROSITE" id="PS00666">
    <property type="entry name" value="DHDPS_2"/>
    <property type="match status" value="1"/>
</dbReference>
<reference evidence="17" key="1">
    <citation type="journal article" date="2015" name="MBio">
        <title>Genome-Resolved Metagenomic Analysis Reveals Roles for Candidate Phyla and Other Microbial Community Members in Biogeochemical Transformations in Oil Reservoirs.</title>
        <authorList>
            <person name="Hu P."/>
            <person name="Tom L."/>
            <person name="Singh A."/>
            <person name="Thomas B.C."/>
            <person name="Baker B.J."/>
            <person name="Piceno Y.M."/>
            <person name="Andersen G.L."/>
            <person name="Banfield J.F."/>
        </authorList>
    </citation>
    <scope>NUCLEOTIDE SEQUENCE [LARGE SCALE GENOMIC DNA]</scope>
</reference>
<dbReference type="HAMAP" id="MF_00418">
    <property type="entry name" value="DapA"/>
    <property type="match status" value="1"/>
</dbReference>
<comment type="subcellular location">
    <subcellularLocation>
        <location evidence="12">Cytoplasm</location>
    </subcellularLocation>
</comment>
<evidence type="ECO:0000256" key="8">
    <source>
        <dbReference type="ARBA" id="ARBA00023154"/>
    </source>
</evidence>
<evidence type="ECO:0000256" key="1">
    <source>
        <dbReference type="ARBA" id="ARBA00003294"/>
    </source>
</evidence>
<dbReference type="InterPro" id="IPR002220">
    <property type="entry name" value="DapA-like"/>
</dbReference>
<evidence type="ECO:0000313" key="16">
    <source>
        <dbReference type="EMBL" id="KUK86364.1"/>
    </source>
</evidence>
<proteinExistence type="inferred from homology"/>
<feature type="active site" description="Proton donor/acceptor" evidence="12 14">
    <location>
        <position position="136"/>
    </location>
</feature>
<feature type="binding site" evidence="12 15">
    <location>
        <position position="48"/>
    </location>
    <ligand>
        <name>pyruvate</name>
        <dbReference type="ChEBI" id="CHEBI:15361"/>
    </ligand>
</feature>
<evidence type="ECO:0000256" key="10">
    <source>
        <dbReference type="ARBA" id="ARBA00023270"/>
    </source>
</evidence>
<accession>A0A117M628</accession>
<dbReference type="AlphaFoldDB" id="A0A117M628"/>
<dbReference type="SUPFAM" id="SSF51569">
    <property type="entry name" value="Aldolase"/>
    <property type="match status" value="1"/>
</dbReference>
<evidence type="ECO:0000313" key="17">
    <source>
        <dbReference type="Proteomes" id="UP000053467"/>
    </source>
</evidence>
<dbReference type="CDD" id="cd00408">
    <property type="entry name" value="DHDPS-like"/>
    <property type="match status" value="1"/>
</dbReference>
<feature type="binding site" evidence="12 15">
    <location>
        <position position="206"/>
    </location>
    <ligand>
        <name>pyruvate</name>
        <dbReference type="ChEBI" id="CHEBI:15361"/>
    </ligand>
</feature>
<sequence length="293" mass="32150">MNFIPRGVIPPMITPFDKEERVDCKALKKMTNYLIEAGVHGVFPLGSTGEGYGLEIEEKRKVIETVLETANKRVPVYAGTGAITTKESIKLTEMATKLGVDALSVVTPYFITPNQEELYEHYKAIAGSTDLPIILYNNPGRTGVSLGVDLIVRLSQIDNIVGIKDSSGDMSQAAEIIRRTKGNFAVLAGRDTLIYGFLTYGAHGSVAATANIVPELVVSIYELYQKGEYQASLEAQFKLAPLRNAFSLGSFPVIMKEALKLRGIDMGNTLKPIRPLTAEAREKLRKILEEIEQ</sequence>
<dbReference type="GO" id="GO:0005737">
    <property type="term" value="C:cytoplasm"/>
    <property type="evidence" value="ECO:0007669"/>
    <property type="project" value="UniProtKB-SubCell"/>
</dbReference>
<dbReference type="PANTHER" id="PTHR12128:SF66">
    <property type="entry name" value="4-HYDROXY-2-OXOGLUTARATE ALDOLASE, MITOCHONDRIAL"/>
    <property type="match status" value="1"/>
</dbReference>
<feature type="site" description="Part of a proton relay during catalysis" evidence="12">
    <location>
        <position position="47"/>
    </location>
</feature>
<dbReference type="PIRSF" id="PIRSF001365">
    <property type="entry name" value="DHDPS"/>
    <property type="match status" value="1"/>
</dbReference>
<evidence type="ECO:0000256" key="13">
    <source>
        <dbReference type="PIRNR" id="PIRNR001365"/>
    </source>
</evidence>
<name>A0A117M628_UNCT6</name>
<evidence type="ECO:0000256" key="6">
    <source>
        <dbReference type="ARBA" id="ARBA00022605"/>
    </source>
</evidence>
<evidence type="ECO:0000256" key="9">
    <source>
        <dbReference type="ARBA" id="ARBA00023239"/>
    </source>
</evidence>
<dbReference type="PATRIC" id="fig|1635277.3.peg.921"/>
<gene>
    <name evidence="12" type="primary">dapA</name>
    <name evidence="16" type="ORF">XE03_1559</name>
</gene>
<dbReference type="GO" id="GO:0009089">
    <property type="term" value="P:lysine biosynthetic process via diaminopimelate"/>
    <property type="evidence" value="ECO:0007669"/>
    <property type="project" value="UniProtKB-UniRule"/>
</dbReference>
<keyword evidence="9 12" id="KW-0456">Lyase</keyword>
<evidence type="ECO:0000256" key="11">
    <source>
        <dbReference type="ARBA" id="ARBA00047836"/>
    </source>
</evidence>
<dbReference type="Pfam" id="PF00701">
    <property type="entry name" value="DHDPS"/>
    <property type="match status" value="1"/>
</dbReference>
<evidence type="ECO:0000256" key="5">
    <source>
        <dbReference type="ARBA" id="ARBA00022490"/>
    </source>
</evidence>
<keyword evidence="7 12" id="KW-0220">Diaminopimelate biosynthesis</keyword>
<dbReference type="InterPro" id="IPR013785">
    <property type="entry name" value="Aldolase_TIM"/>
</dbReference>
<dbReference type="PRINTS" id="PR00146">
    <property type="entry name" value="DHPICSNTHASE"/>
</dbReference>
<evidence type="ECO:0000256" key="12">
    <source>
        <dbReference type="HAMAP-Rule" id="MF_00418"/>
    </source>
</evidence>
<comment type="catalytic activity">
    <reaction evidence="11 12">
        <text>L-aspartate 4-semialdehyde + pyruvate = (2S,4S)-4-hydroxy-2,3,4,5-tetrahydrodipicolinate + H2O + H(+)</text>
        <dbReference type="Rhea" id="RHEA:34171"/>
        <dbReference type="ChEBI" id="CHEBI:15361"/>
        <dbReference type="ChEBI" id="CHEBI:15377"/>
        <dbReference type="ChEBI" id="CHEBI:15378"/>
        <dbReference type="ChEBI" id="CHEBI:67139"/>
        <dbReference type="ChEBI" id="CHEBI:537519"/>
        <dbReference type="EC" id="4.3.3.7"/>
    </reaction>
</comment>
<dbReference type="PROSITE" id="PS00665">
    <property type="entry name" value="DHDPS_1"/>
    <property type="match status" value="1"/>
</dbReference>
<feature type="active site" description="Schiff-base intermediate with substrate" evidence="12 14">
    <location>
        <position position="164"/>
    </location>
</feature>
<comment type="function">
    <text evidence="1 12">Catalyzes the condensation of (S)-aspartate-beta-semialdehyde [(S)-ASA] and pyruvate to 4-hydroxy-tetrahydrodipicolinate (HTPA).</text>
</comment>
<dbReference type="InterPro" id="IPR020624">
    <property type="entry name" value="Schiff_base-form_aldolases_CS"/>
</dbReference>
<evidence type="ECO:0000256" key="15">
    <source>
        <dbReference type="PIRSR" id="PIRSR001365-2"/>
    </source>
</evidence>
<comment type="similarity">
    <text evidence="3 12 13">Belongs to the DapA family.</text>
</comment>
<dbReference type="Gene3D" id="3.20.20.70">
    <property type="entry name" value="Aldolase class I"/>
    <property type="match status" value="1"/>
</dbReference>
<keyword evidence="10 12" id="KW-0704">Schiff base</keyword>
<dbReference type="InterPro" id="IPR020625">
    <property type="entry name" value="Schiff_base-form_aldolases_AS"/>
</dbReference>
<dbReference type="SMART" id="SM01130">
    <property type="entry name" value="DHDPS"/>
    <property type="match status" value="1"/>
</dbReference>
<dbReference type="EC" id="4.3.3.7" evidence="4 12"/>
<evidence type="ECO:0000256" key="14">
    <source>
        <dbReference type="PIRSR" id="PIRSR001365-1"/>
    </source>
</evidence>
<dbReference type="GO" id="GO:0019877">
    <property type="term" value="P:diaminopimelate biosynthetic process"/>
    <property type="evidence" value="ECO:0007669"/>
    <property type="project" value="UniProtKB-UniRule"/>
</dbReference>
<evidence type="ECO:0000256" key="7">
    <source>
        <dbReference type="ARBA" id="ARBA00022915"/>
    </source>
</evidence>
<dbReference type="PANTHER" id="PTHR12128">
    <property type="entry name" value="DIHYDRODIPICOLINATE SYNTHASE"/>
    <property type="match status" value="1"/>
</dbReference>
<dbReference type="NCBIfam" id="TIGR00674">
    <property type="entry name" value="dapA"/>
    <property type="match status" value="1"/>
</dbReference>
<keyword evidence="8 12" id="KW-0457">Lysine biosynthesis</keyword>